<feature type="chain" id="PRO_5022006729" description="Nickel uptake substrate-specific transmembrane region" evidence="1">
    <location>
        <begin position="20"/>
        <end position="153"/>
    </location>
</feature>
<keyword evidence="3" id="KW-1185">Reference proteome</keyword>
<evidence type="ECO:0000313" key="2">
    <source>
        <dbReference type="EMBL" id="QDT72903.1"/>
    </source>
</evidence>
<evidence type="ECO:0008006" key="4">
    <source>
        <dbReference type="Google" id="ProtNLM"/>
    </source>
</evidence>
<evidence type="ECO:0000256" key="1">
    <source>
        <dbReference type="SAM" id="SignalP"/>
    </source>
</evidence>
<evidence type="ECO:0000313" key="3">
    <source>
        <dbReference type="Proteomes" id="UP000317909"/>
    </source>
</evidence>
<sequence length="153" mass="16215" precursor="true">MNAYSVQLTSRLVAALSFAAIALVAGCGEPRIPTYPVEGSVKFDTGEPVPSGMVEFRPRGEGPIACGKLDQFGRFTLRTFATDDGAVAGKHQVVVVQHLPPQSGPKAPDEHAEHQSVLVAPEFASYATSGLSAAIKPSDENEVSLIVRRMSRP</sequence>
<dbReference type="KEGG" id="llh:I41_20880"/>
<reference evidence="2 3" key="1">
    <citation type="submission" date="2019-02" db="EMBL/GenBank/DDBJ databases">
        <title>Deep-cultivation of Planctomycetes and their phenomic and genomic characterization uncovers novel biology.</title>
        <authorList>
            <person name="Wiegand S."/>
            <person name="Jogler M."/>
            <person name="Boedeker C."/>
            <person name="Pinto D."/>
            <person name="Vollmers J."/>
            <person name="Rivas-Marin E."/>
            <person name="Kohn T."/>
            <person name="Peeters S.H."/>
            <person name="Heuer A."/>
            <person name="Rast P."/>
            <person name="Oberbeckmann S."/>
            <person name="Bunk B."/>
            <person name="Jeske O."/>
            <person name="Meyerdierks A."/>
            <person name="Storesund J.E."/>
            <person name="Kallscheuer N."/>
            <person name="Luecker S."/>
            <person name="Lage O.M."/>
            <person name="Pohl T."/>
            <person name="Merkel B.J."/>
            <person name="Hornburger P."/>
            <person name="Mueller R.-W."/>
            <person name="Bruemmer F."/>
            <person name="Labrenz M."/>
            <person name="Spormann A.M."/>
            <person name="Op den Camp H."/>
            <person name="Overmann J."/>
            <person name="Amann R."/>
            <person name="Jetten M.S.M."/>
            <person name="Mascher T."/>
            <person name="Medema M.H."/>
            <person name="Devos D.P."/>
            <person name="Kaster A.-K."/>
            <person name="Ovreas L."/>
            <person name="Rohde M."/>
            <person name="Galperin M.Y."/>
            <person name="Jogler C."/>
        </authorList>
    </citation>
    <scope>NUCLEOTIDE SEQUENCE [LARGE SCALE GENOMIC DNA]</scope>
    <source>
        <strain evidence="2 3">I41</strain>
    </source>
</reference>
<feature type="signal peptide" evidence="1">
    <location>
        <begin position="1"/>
        <end position="19"/>
    </location>
</feature>
<dbReference type="OrthoDB" id="289097at2"/>
<keyword evidence="1" id="KW-0732">Signal</keyword>
<gene>
    <name evidence="2" type="ORF">I41_20880</name>
</gene>
<dbReference type="RefSeq" id="WP_145432422.1">
    <property type="nucleotide sequence ID" value="NZ_CP036339.1"/>
</dbReference>
<dbReference type="EMBL" id="CP036339">
    <property type="protein sequence ID" value="QDT72903.1"/>
    <property type="molecule type" value="Genomic_DNA"/>
</dbReference>
<accession>A0A517TX07</accession>
<proteinExistence type="predicted"/>
<protein>
    <recommendedName>
        <fullName evidence="4">Nickel uptake substrate-specific transmembrane region</fullName>
    </recommendedName>
</protein>
<organism evidence="2 3">
    <name type="scientific">Lacipirellula limnantheis</name>
    <dbReference type="NCBI Taxonomy" id="2528024"/>
    <lineage>
        <taxon>Bacteria</taxon>
        <taxon>Pseudomonadati</taxon>
        <taxon>Planctomycetota</taxon>
        <taxon>Planctomycetia</taxon>
        <taxon>Pirellulales</taxon>
        <taxon>Lacipirellulaceae</taxon>
        <taxon>Lacipirellula</taxon>
    </lineage>
</organism>
<name>A0A517TX07_9BACT</name>
<dbReference type="AlphaFoldDB" id="A0A517TX07"/>
<dbReference type="Proteomes" id="UP000317909">
    <property type="component" value="Chromosome"/>
</dbReference>